<evidence type="ECO:0008006" key="4">
    <source>
        <dbReference type="Google" id="ProtNLM"/>
    </source>
</evidence>
<evidence type="ECO:0000256" key="1">
    <source>
        <dbReference type="SAM" id="MobiDB-lite"/>
    </source>
</evidence>
<dbReference type="KEGG" id="ela:UCREL1_1803"/>
<feature type="region of interest" description="Disordered" evidence="1">
    <location>
        <begin position="274"/>
        <end position="452"/>
    </location>
</feature>
<feature type="compositionally biased region" description="Acidic residues" evidence="1">
    <location>
        <begin position="309"/>
        <end position="332"/>
    </location>
</feature>
<dbReference type="OrthoDB" id="8062037at2759"/>
<keyword evidence="3" id="KW-1185">Reference proteome</keyword>
<reference evidence="3" key="1">
    <citation type="journal article" date="2013" name="Genome Announc.">
        <title>Draft genome sequence of the grapevine dieback fungus Eutypa lata UCR-EL1.</title>
        <authorList>
            <person name="Blanco-Ulate B."/>
            <person name="Rolshausen P.E."/>
            <person name="Cantu D."/>
        </authorList>
    </citation>
    <scope>NUCLEOTIDE SEQUENCE [LARGE SCALE GENOMIC DNA]</scope>
    <source>
        <strain evidence="3">UCR-EL1</strain>
    </source>
</reference>
<dbReference type="EMBL" id="KB705691">
    <property type="protein sequence ID" value="EMR71171.1"/>
    <property type="molecule type" value="Genomic_DNA"/>
</dbReference>
<evidence type="ECO:0000313" key="2">
    <source>
        <dbReference type="EMBL" id="EMR71171.1"/>
    </source>
</evidence>
<sequence>MPKEASKESLSQQPEECYNPQQPQPQPHDNKATTTTTTNNRNSNSLPFFTCTFCWRLSHGPPHTLGRTARLTCRACYAAVIDLAICWVCGELVVRATECISLGWCFWHRACYGCLLCGSKSIATEAPAVEDVYWDEDEDDENMDMDMDIRDIRNIKDTNNNHHMNEDVGGRKNIRDNNDEKNTKDNGRDGEGNRKIDKEKSGRKENGGDSAGQRLPRQGKLGLGGGRRKEIQDVPLCATCLVELERETGTQQLDDRVVVQKALDRIDKSDAGLSRERWERMNTHTSRQQDDSKTCSPARFQSDGGGSSPDDDPDWEDASSHADDDDGDDGEAPLDSTIYVSMRDPINEPAFKPSPTRPIPRWMQLLWGREGPREQHLKDSQPQPSLQPEPEPEAVPRPESGQQSHPRKPPRFLLDHLLRIPERTSSNSPAAVSTVTAPGLRAARSTPSLGAA</sequence>
<dbReference type="Proteomes" id="UP000012174">
    <property type="component" value="Unassembled WGS sequence"/>
</dbReference>
<accession>M7TMQ2</accession>
<feature type="compositionally biased region" description="Basic and acidic residues" evidence="1">
    <location>
        <begin position="370"/>
        <end position="379"/>
    </location>
</feature>
<dbReference type="eggNOG" id="ENOG502RS72">
    <property type="taxonomic scope" value="Eukaryota"/>
</dbReference>
<feature type="compositionally biased region" description="Basic and acidic residues" evidence="1">
    <location>
        <begin position="274"/>
        <end position="293"/>
    </location>
</feature>
<proteinExistence type="predicted"/>
<protein>
    <recommendedName>
        <fullName evidence="4">LIM zinc-binding domain-containing protein</fullName>
    </recommendedName>
</protein>
<feature type="compositionally biased region" description="Polar residues" evidence="1">
    <location>
        <begin position="423"/>
        <end position="436"/>
    </location>
</feature>
<organism evidence="2 3">
    <name type="scientific">Eutypa lata (strain UCR-EL1)</name>
    <name type="common">Grapevine dieback disease fungus</name>
    <name type="synonym">Eutypa armeniacae</name>
    <dbReference type="NCBI Taxonomy" id="1287681"/>
    <lineage>
        <taxon>Eukaryota</taxon>
        <taxon>Fungi</taxon>
        <taxon>Dikarya</taxon>
        <taxon>Ascomycota</taxon>
        <taxon>Pezizomycotina</taxon>
        <taxon>Sordariomycetes</taxon>
        <taxon>Xylariomycetidae</taxon>
        <taxon>Xylariales</taxon>
        <taxon>Diatrypaceae</taxon>
        <taxon>Eutypa</taxon>
    </lineage>
</organism>
<feature type="compositionally biased region" description="Pro residues" evidence="1">
    <location>
        <begin position="385"/>
        <end position="395"/>
    </location>
</feature>
<evidence type="ECO:0000313" key="3">
    <source>
        <dbReference type="Proteomes" id="UP000012174"/>
    </source>
</evidence>
<gene>
    <name evidence="2" type="ORF">UCREL1_1803</name>
</gene>
<feature type="compositionally biased region" description="Basic and acidic residues" evidence="1">
    <location>
        <begin position="413"/>
        <end position="422"/>
    </location>
</feature>
<dbReference type="HOGENOM" id="CLU_605547_0_0_1"/>
<name>M7TMQ2_EUTLA</name>
<feature type="region of interest" description="Disordered" evidence="1">
    <location>
        <begin position="1"/>
        <end position="41"/>
    </location>
</feature>
<dbReference type="STRING" id="1287681.M7TMQ2"/>
<feature type="region of interest" description="Disordered" evidence="1">
    <location>
        <begin position="156"/>
        <end position="227"/>
    </location>
</feature>
<dbReference type="AlphaFoldDB" id="M7TMQ2"/>
<feature type="compositionally biased region" description="Basic and acidic residues" evidence="1">
    <location>
        <begin position="156"/>
        <end position="207"/>
    </location>
</feature>